<keyword evidence="2" id="KW-0732">Signal</keyword>
<dbReference type="RefSeq" id="WP_121167087.1">
    <property type="nucleotide sequence ID" value="NZ_RAPE01000003.1"/>
</dbReference>
<dbReference type="OrthoDB" id="9809144at2"/>
<dbReference type="AlphaFoldDB" id="A0A3A8B4U8"/>
<comment type="caution">
    <text evidence="3">The sequence shown here is derived from an EMBL/GenBank/DDBJ whole genome shotgun (WGS) entry which is preliminary data.</text>
</comment>
<keyword evidence="1" id="KW-0175">Coiled coil</keyword>
<dbReference type="Proteomes" id="UP000281128">
    <property type="component" value="Unassembled WGS sequence"/>
</dbReference>
<reference evidence="3 4" key="1">
    <citation type="submission" date="2018-09" db="EMBL/GenBank/DDBJ databases">
        <title>Roseovarius spongiae sp. nov., isolated from a marine sponge.</title>
        <authorList>
            <person name="Zhuang L."/>
            <person name="Luo L."/>
        </authorList>
    </citation>
    <scope>NUCLEOTIDE SEQUENCE [LARGE SCALE GENOMIC DNA]</scope>
    <source>
        <strain evidence="3 4">HN-E21</strain>
    </source>
</reference>
<dbReference type="Gene3D" id="2.70.70.10">
    <property type="entry name" value="Glucose Permease (Domain IIA)"/>
    <property type="match status" value="1"/>
</dbReference>
<dbReference type="SUPFAM" id="SSF51261">
    <property type="entry name" value="Duplicated hybrid motif"/>
    <property type="match status" value="1"/>
</dbReference>
<evidence type="ECO:0000313" key="3">
    <source>
        <dbReference type="EMBL" id="RKF13839.1"/>
    </source>
</evidence>
<protein>
    <submittedName>
        <fullName evidence="3">Peptidase M23</fullName>
    </submittedName>
</protein>
<evidence type="ECO:0000256" key="1">
    <source>
        <dbReference type="SAM" id="Coils"/>
    </source>
</evidence>
<accession>A0A3A8B4U8</accession>
<dbReference type="InterPro" id="IPR011055">
    <property type="entry name" value="Dup_hybrid_motif"/>
</dbReference>
<name>A0A3A8B4U8_9RHOB</name>
<feature type="chain" id="PRO_5017446383" evidence="2">
    <location>
        <begin position="20"/>
        <end position="377"/>
    </location>
</feature>
<organism evidence="3 4">
    <name type="scientific">Roseovarius spongiae</name>
    <dbReference type="NCBI Taxonomy" id="2320272"/>
    <lineage>
        <taxon>Bacteria</taxon>
        <taxon>Pseudomonadati</taxon>
        <taxon>Pseudomonadota</taxon>
        <taxon>Alphaproteobacteria</taxon>
        <taxon>Rhodobacterales</taxon>
        <taxon>Roseobacteraceae</taxon>
        <taxon>Roseovarius</taxon>
    </lineage>
</organism>
<feature type="signal peptide" evidence="2">
    <location>
        <begin position="1"/>
        <end position="19"/>
    </location>
</feature>
<proteinExistence type="predicted"/>
<evidence type="ECO:0000256" key="2">
    <source>
        <dbReference type="SAM" id="SignalP"/>
    </source>
</evidence>
<evidence type="ECO:0000313" key="4">
    <source>
        <dbReference type="Proteomes" id="UP000281128"/>
    </source>
</evidence>
<keyword evidence="4" id="KW-1185">Reference proteome</keyword>
<dbReference type="EMBL" id="RAPE01000003">
    <property type="protein sequence ID" value="RKF13839.1"/>
    <property type="molecule type" value="Genomic_DNA"/>
</dbReference>
<feature type="coiled-coil region" evidence="1">
    <location>
        <begin position="24"/>
        <end position="92"/>
    </location>
</feature>
<gene>
    <name evidence="3" type="ORF">D6850_11610</name>
</gene>
<sequence>MKRLVALLFALALAGATQAQDGPAAEAEAAARMLEEATRALDDASAARDRVKALTQTVRAYEAGLQAMREGLRRAAVRQQALERDLAAREEEIAQLLGVLQSMSHTPAPVTMLHPTGPVGAARSGMILADVTPGLNARVVKLRAKLDDLVVLRALQDSAANRLEDGLRGAQAARAALSQAIADRTDLPRRFTEDPVKTALLIASTESLDGFASGLSQIAADPTGAPGPAAELAKGSLPLPVQGRLLRGAGEADAAGIKRPGILVAAPPRALVTAPAAATLRYRGPLLDYGDVAILEPRSGLLIVLAGMETTFGETGEVLPAGSPVGLMGGLEPDDDGIVPARLQDPGSDWTQTLYIEVRQDNTPVDPAQWFRTDKDD</sequence>